<accession>A0A414AT47</accession>
<sequence>MAETYKTIQGDTWDMISKKVYGAEKHMDFLMENNLPLLDTFIFPAGVCVNTPKLPEAETAELPAWRTGGVT</sequence>
<dbReference type="AlphaFoldDB" id="A0A414AT47"/>
<dbReference type="RefSeq" id="WP_002565358.1">
    <property type="nucleotide sequence ID" value="NZ_JAUUNS010000148.1"/>
</dbReference>
<dbReference type="Pfam" id="PF05489">
    <property type="entry name" value="Phage_tail_X"/>
    <property type="match status" value="1"/>
</dbReference>
<evidence type="ECO:0000313" key="1">
    <source>
        <dbReference type="EMBL" id="RHC54708.1"/>
    </source>
</evidence>
<name>A0A414AT47_9FIRM</name>
<gene>
    <name evidence="1" type="ORF">DW839_18615</name>
</gene>
<evidence type="ECO:0000313" key="2">
    <source>
        <dbReference type="Proteomes" id="UP000283975"/>
    </source>
</evidence>
<comment type="caution">
    <text evidence="1">The sequence shown here is derived from an EMBL/GenBank/DDBJ whole genome shotgun (WGS) entry which is preliminary data.</text>
</comment>
<dbReference type="EMBL" id="QSHZ01000020">
    <property type="protein sequence ID" value="RHC54708.1"/>
    <property type="molecule type" value="Genomic_DNA"/>
</dbReference>
<proteinExistence type="predicted"/>
<protein>
    <submittedName>
        <fullName evidence="1">Phage tail protein</fullName>
    </submittedName>
</protein>
<organism evidence="1 2">
    <name type="scientific">Enterocloster bolteae</name>
    <dbReference type="NCBI Taxonomy" id="208479"/>
    <lineage>
        <taxon>Bacteria</taxon>
        <taxon>Bacillati</taxon>
        <taxon>Bacillota</taxon>
        <taxon>Clostridia</taxon>
        <taxon>Lachnospirales</taxon>
        <taxon>Lachnospiraceae</taxon>
        <taxon>Enterocloster</taxon>
    </lineage>
</organism>
<dbReference type="InterPro" id="IPR008861">
    <property type="entry name" value="GpX-like"/>
</dbReference>
<reference evidence="1 2" key="1">
    <citation type="submission" date="2018-08" db="EMBL/GenBank/DDBJ databases">
        <title>A genome reference for cultivated species of the human gut microbiota.</title>
        <authorList>
            <person name="Zou Y."/>
            <person name="Xue W."/>
            <person name="Luo G."/>
        </authorList>
    </citation>
    <scope>NUCLEOTIDE SEQUENCE [LARGE SCALE GENOMIC DNA]</scope>
    <source>
        <strain evidence="1 2">AM35-14</strain>
    </source>
</reference>
<dbReference type="Proteomes" id="UP000283975">
    <property type="component" value="Unassembled WGS sequence"/>
</dbReference>